<feature type="domain" description="Pre-mRNA-splicing factor SLU7" evidence="8">
    <location>
        <begin position="12"/>
        <end position="121"/>
    </location>
</feature>
<comment type="subunit">
    <text evidence="7">Associated with the spliceosome.</text>
</comment>
<dbReference type="InterPro" id="IPR039974">
    <property type="entry name" value="Splicing_factor_SLU7"/>
</dbReference>
<dbReference type="InterPro" id="IPR021715">
    <property type="entry name" value="Slu7_dom"/>
</dbReference>
<name>A0A978VAT5_ZIZJJ</name>
<gene>
    <name evidence="9" type="ORF">FEM48_Zijuj06G0180800</name>
</gene>
<evidence type="ECO:0000256" key="5">
    <source>
        <dbReference type="ARBA" id="ARBA00023187"/>
    </source>
</evidence>
<protein>
    <recommendedName>
        <fullName evidence="7">Pre-mRNA-splicing factor SLU7</fullName>
    </recommendedName>
</protein>
<dbReference type="PANTHER" id="PTHR12942">
    <property type="entry name" value="STEP II SPLICING FACTOR SLU7"/>
    <property type="match status" value="1"/>
</dbReference>
<dbReference type="GO" id="GO:0005681">
    <property type="term" value="C:spliceosomal complex"/>
    <property type="evidence" value="ECO:0007669"/>
    <property type="project" value="UniProtKB-UniRule"/>
</dbReference>
<accession>A0A978VAT5</accession>
<evidence type="ECO:0000313" key="9">
    <source>
        <dbReference type="EMBL" id="KAH7525020.1"/>
    </source>
</evidence>
<evidence type="ECO:0000256" key="1">
    <source>
        <dbReference type="ARBA" id="ARBA00004123"/>
    </source>
</evidence>
<comment type="caution">
    <text evidence="9">The sequence shown here is derived from an EMBL/GenBank/DDBJ whole genome shotgun (WGS) entry which is preliminary data.</text>
</comment>
<dbReference type="GO" id="GO:0000398">
    <property type="term" value="P:mRNA splicing, via spliceosome"/>
    <property type="evidence" value="ECO:0007669"/>
    <property type="project" value="UniProtKB-UniRule"/>
</dbReference>
<comment type="function">
    <text evidence="7">Involved in pre-mRNA splicing.</text>
</comment>
<comment type="subcellular location">
    <subcellularLocation>
        <location evidence="1 7">Nucleus</location>
    </subcellularLocation>
</comment>
<evidence type="ECO:0000256" key="2">
    <source>
        <dbReference type="ARBA" id="ARBA00007203"/>
    </source>
</evidence>
<dbReference type="Proteomes" id="UP000813462">
    <property type="component" value="Unassembled WGS sequence"/>
</dbReference>
<dbReference type="AlphaFoldDB" id="A0A978VAT5"/>
<dbReference type="EMBL" id="JAEACU010000006">
    <property type="protein sequence ID" value="KAH7525020.1"/>
    <property type="molecule type" value="Genomic_DNA"/>
</dbReference>
<keyword evidence="4 7" id="KW-0747">Spliceosome</keyword>
<proteinExistence type="inferred from homology"/>
<reference evidence="9" key="1">
    <citation type="journal article" date="2021" name="Front. Plant Sci.">
        <title>Chromosome-Scale Genome Assembly for Chinese Sour Jujube and Insights Into Its Genome Evolution and Domestication Signature.</title>
        <authorList>
            <person name="Shen L.-Y."/>
            <person name="Luo H."/>
            <person name="Wang X.-L."/>
            <person name="Wang X.-M."/>
            <person name="Qiu X.-J."/>
            <person name="Liu H."/>
            <person name="Zhou S.-S."/>
            <person name="Jia K.-H."/>
            <person name="Nie S."/>
            <person name="Bao Y.-T."/>
            <person name="Zhang R.-G."/>
            <person name="Yun Q.-Z."/>
            <person name="Chai Y.-H."/>
            <person name="Lu J.-Y."/>
            <person name="Li Y."/>
            <person name="Zhao S.-W."/>
            <person name="Mao J.-F."/>
            <person name="Jia S.-G."/>
            <person name="Mao Y.-M."/>
        </authorList>
    </citation>
    <scope>NUCLEOTIDE SEQUENCE</scope>
    <source>
        <strain evidence="9">AT0</strain>
        <tissue evidence="9">Leaf</tissue>
    </source>
</reference>
<evidence type="ECO:0000313" key="10">
    <source>
        <dbReference type="Proteomes" id="UP000813462"/>
    </source>
</evidence>
<organism evidence="9 10">
    <name type="scientific">Ziziphus jujuba var. spinosa</name>
    <dbReference type="NCBI Taxonomy" id="714518"/>
    <lineage>
        <taxon>Eukaryota</taxon>
        <taxon>Viridiplantae</taxon>
        <taxon>Streptophyta</taxon>
        <taxon>Embryophyta</taxon>
        <taxon>Tracheophyta</taxon>
        <taxon>Spermatophyta</taxon>
        <taxon>Magnoliopsida</taxon>
        <taxon>eudicotyledons</taxon>
        <taxon>Gunneridae</taxon>
        <taxon>Pentapetalae</taxon>
        <taxon>rosids</taxon>
        <taxon>fabids</taxon>
        <taxon>Rosales</taxon>
        <taxon>Rhamnaceae</taxon>
        <taxon>Paliureae</taxon>
        <taxon>Ziziphus</taxon>
    </lineage>
</organism>
<dbReference type="GO" id="GO:0030628">
    <property type="term" value="F:pre-mRNA 3'-splice site binding"/>
    <property type="evidence" value="ECO:0007669"/>
    <property type="project" value="UniProtKB-UniRule"/>
</dbReference>
<keyword evidence="5 7" id="KW-0508">mRNA splicing</keyword>
<dbReference type="PANTHER" id="PTHR12942:SF2">
    <property type="entry name" value="PRE-MRNA-SPLICING FACTOR SLU7"/>
    <property type="match status" value="1"/>
</dbReference>
<evidence type="ECO:0000259" key="8">
    <source>
        <dbReference type="Pfam" id="PF11708"/>
    </source>
</evidence>
<keyword evidence="3 7" id="KW-0507">mRNA processing</keyword>
<dbReference type="Pfam" id="PF11708">
    <property type="entry name" value="Slu7"/>
    <property type="match status" value="1"/>
</dbReference>
<sequence>MQLNAQGDNRYRNSGQALEFKRDNRYRNSGQALEFKLLNNHSCRAFKKGLEIQLQAAPSQDEFMYNNHQVKKAKLISQMKDTILKKYGNAVVVEEELPRELLLDQSEIEVEYDRAGRFIKAQF</sequence>
<evidence type="ECO:0000256" key="6">
    <source>
        <dbReference type="ARBA" id="ARBA00023242"/>
    </source>
</evidence>
<comment type="similarity">
    <text evidence="2 7">Belongs to the SLU7 family.</text>
</comment>
<evidence type="ECO:0000256" key="7">
    <source>
        <dbReference type="RuleBase" id="RU367071"/>
    </source>
</evidence>
<evidence type="ECO:0000256" key="3">
    <source>
        <dbReference type="ARBA" id="ARBA00022664"/>
    </source>
</evidence>
<keyword evidence="6 7" id="KW-0539">Nucleus</keyword>
<evidence type="ECO:0000256" key="4">
    <source>
        <dbReference type="ARBA" id="ARBA00022728"/>
    </source>
</evidence>